<feature type="domain" description="Aminotransferase class V" evidence="13">
    <location>
        <begin position="4"/>
        <end position="357"/>
    </location>
</feature>
<dbReference type="InterPro" id="IPR015422">
    <property type="entry name" value="PyrdxlP-dep_Trfase_small"/>
</dbReference>
<dbReference type="Gene3D" id="3.90.1150.10">
    <property type="entry name" value="Aspartate Aminotransferase, domain 1"/>
    <property type="match status" value="1"/>
</dbReference>
<dbReference type="PIRSF" id="PIRSF000525">
    <property type="entry name" value="SerC"/>
    <property type="match status" value="1"/>
</dbReference>
<comment type="caution">
    <text evidence="11">Lacks conserved residue(s) required for the propagation of feature annotation.</text>
</comment>
<evidence type="ECO:0000256" key="1">
    <source>
        <dbReference type="ARBA" id="ARBA00005099"/>
    </source>
</evidence>
<comment type="subunit">
    <text evidence="11">Homodimer.</text>
</comment>
<keyword evidence="3 11" id="KW-0032">Aminotransferase</keyword>
<comment type="pathway">
    <text evidence="1 11 12">Amino-acid biosynthesis; L-serine biosynthesis; L-serine from 3-phospho-D-glycerate: step 2/3.</text>
</comment>
<evidence type="ECO:0000256" key="10">
    <source>
        <dbReference type="ARBA" id="ARBA00049007"/>
    </source>
</evidence>
<keyword evidence="5 11" id="KW-0808">Transferase</keyword>
<evidence type="ECO:0000256" key="11">
    <source>
        <dbReference type="HAMAP-Rule" id="MF_00160"/>
    </source>
</evidence>
<comment type="pathway">
    <text evidence="11">Cofactor biosynthesis; pyridoxine 5'-phosphate biosynthesis; pyridoxine 5'-phosphate from D-erythrose 4-phosphate: step 3/5.</text>
</comment>
<reference evidence="15" key="1">
    <citation type="journal article" date="2019" name="Int. J. Syst. Evol. Microbiol.">
        <title>The Global Catalogue of Microorganisms (GCM) 10K type strain sequencing project: providing services to taxonomists for standard genome sequencing and annotation.</title>
        <authorList>
            <consortium name="The Broad Institute Genomics Platform"/>
            <consortium name="The Broad Institute Genome Sequencing Center for Infectious Disease"/>
            <person name="Wu L."/>
            <person name="Ma J."/>
        </authorList>
    </citation>
    <scope>NUCLEOTIDE SEQUENCE [LARGE SCALE GENOMIC DNA]</scope>
    <source>
        <strain evidence="15">JCM 18423</strain>
    </source>
</reference>
<evidence type="ECO:0000256" key="5">
    <source>
        <dbReference type="ARBA" id="ARBA00022679"/>
    </source>
</evidence>
<keyword evidence="8 11" id="KW-0718">Serine biosynthesis</keyword>
<feature type="binding site" evidence="11">
    <location>
        <position position="181"/>
    </location>
    <ligand>
        <name>pyridoxal 5'-phosphate</name>
        <dbReference type="ChEBI" id="CHEBI:597326"/>
    </ligand>
</feature>
<dbReference type="PANTHER" id="PTHR43247:SF1">
    <property type="entry name" value="PHOSPHOSERINE AMINOTRANSFERASE"/>
    <property type="match status" value="1"/>
</dbReference>
<comment type="cofactor">
    <cofactor evidence="11">
        <name>pyridoxal 5'-phosphate</name>
        <dbReference type="ChEBI" id="CHEBI:597326"/>
    </cofactor>
    <text evidence="11">Binds 1 pyridoxal phosphate per subunit.</text>
</comment>
<evidence type="ECO:0000256" key="3">
    <source>
        <dbReference type="ARBA" id="ARBA00022576"/>
    </source>
</evidence>
<keyword evidence="4 11" id="KW-0028">Amino-acid biosynthesis</keyword>
<feature type="binding site" evidence="11">
    <location>
        <position position="204"/>
    </location>
    <ligand>
        <name>pyridoxal 5'-phosphate</name>
        <dbReference type="ChEBI" id="CHEBI:597326"/>
    </ligand>
</feature>
<comment type="function">
    <text evidence="11">Catalyzes the reversible conversion of 3-phosphohydroxypyruvate to phosphoserine and of 3-hydroxy-2-oxo-4-phosphonooxybutanoate to phosphohydroxythreonine.</text>
</comment>
<feature type="binding site" evidence="11">
    <location>
        <begin position="246"/>
        <end position="247"/>
    </location>
    <ligand>
        <name>pyridoxal 5'-phosphate</name>
        <dbReference type="ChEBI" id="CHEBI:597326"/>
    </ligand>
</feature>
<dbReference type="InterPro" id="IPR015421">
    <property type="entry name" value="PyrdxlP-dep_Trfase_major"/>
</dbReference>
<dbReference type="HAMAP" id="MF_00160">
    <property type="entry name" value="SerC_aminotrans_5"/>
    <property type="match status" value="1"/>
</dbReference>
<protein>
    <recommendedName>
        <fullName evidence="11">Phosphoserine aminotransferase</fullName>
        <ecNumber evidence="11">2.6.1.52</ecNumber>
    </recommendedName>
    <alternativeName>
        <fullName evidence="11">Phosphohydroxythreonine aminotransferase</fullName>
        <shortName evidence="11">PSAT</shortName>
    </alternativeName>
</protein>
<feature type="binding site" evidence="11">
    <location>
        <position position="162"/>
    </location>
    <ligand>
        <name>pyridoxal 5'-phosphate</name>
        <dbReference type="ChEBI" id="CHEBI:597326"/>
    </ligand>
</feature>
<dbReference type="NCBIfam" id="TIGR01364">
    <property type="entry name" value="serC_1"/>
    <property type="match status" value="1"/>
</dbReference>
<organism evidence="14 15">
    <name type="scientific">Paenalcaligenes hermetiae</name>
    <dbReference type="NCBI Taxonomy" id="1157987"/>
    <lineage>
        <taxon>Bacteria</taxon>
        <taxon>Pseudomonadati</taxon>
        <taxon>Pseudomonadota</taxon>
        <taxon>Betaproteobacteria</taxon>
        <taxon>Burkholderiales</taxon>
        <taxon>Alcaligenaceae</taxon>
        <taxon>Paenalcaligenes</taxon>
    </lineage>
</organism>
<feature type="binding site" evidence="11">
    <location>
        <position position="41"/>
    </location>
    <ligand>
        <name>L-glutamate</name>
        <dbReference type="ChEBI" id="CHEBI:29985"/>
    </ligand>
</feature>
<dbReference type="CDD" id="cd00611">
    <property type="entry name" value="PSAT_like"/>
    <property type="match status" value="1"/>
</dbReference>
<keyword evidence="15" id="KW-1185">Reference proteome</keyword>
<comment type="caution">
    <text evidence="14">The sequence shown here is derived from an EMBL/GenBank/DDBJ whole genome shotgun (WGS) entry which is preliminary data.</text>
</comment>
<feature type="modified residue" description="N6-(pyridoxal phosphate)lysine" evidence="11">
    <location>
        <position position="205"/>
    </location>
</feature>
<evidence type="ECO:0000256" key="6">
    <source>
        <dbReference type="ARBA" id="ARBA00022898"/>
    </source>
</evidence>
<dbReference type="PANTHER" id="PTHR43247">
    <property type="entry name" value="PHOSPHOSERINE AMINOTRANSFERASE"/>
    <property type="match status" value="1"/>
</dbReference>
<dbReference type="EC" id="2.6.1.52" evidence="11"/>
<evidence type="ECO:0000259" key="13">
    <source>
        <dbReference type="Pfam" id="PF00266"/>
    </source>
</evidence>
<dbReference type="InterPro" id="IPR015424">
    <property type="entry name" value="PyrdxlP-dep_Trfase"/>
</dbReference>
<accession>A0ABP9LZX5</accession>
<comment type="subcellular location">
    <subcellularLocation>
        <location evidence="11">Cytoplasm</location>
    </subcellularLocation>
</comment>
<evidence type="ECO:0000256" key="4">
    <source>
        <dbReference type="ARBA" id="ARBA00022605"/>
    </source>
</evidence>
<name>A0ABP9LZX5_9BURK</name>
<evidence type="ECO:0000313" key="15">
    <source>
        <dbReference type="Proteomes" id="UP001500227"/>
    </source>
</evidence>
<dbReference type="Pfam" id="PF00266">
    <property type="entry name" value="Aminotran_5"/>
    <property type="match status" value="1"/>
</dbReference>
<keyword evidence="6 11" id="KW-0663">Pyridoxal phosphate</keyword>
<keyword evidence="11" id="KW-0963">Cytoplasm</keyword>
<evidence type="ECO:0000256" key="9">
    <source>
        <dbReference type="ARBA" id="ARBA00047630"/>
    </source>
</evidence>
<evidence type="ECO:0000256" key="7">
    <source>
        <dbReference type="ARBA" id="ARBA00023096"/>
    </source>
</evidence>
<dbReference type="Gene3D" id="3.40.640.10">
    <property type="entry name" value="Type I PLP-dependent aspartate aminotransferase-like (Major domain)"/>
    <property type="match status" value="1"/>
</dbReference>
<comment type="catalytic activity">
    <reaction evidence="10 11 12">
        <text>O-phospho-L-serine + 2-oxoglutarate = 3-phosphooxypyruvate + L-glutamate</text>
        <dbReference type="Rhea" id="RHEA:14329"/>
        <dbReference type="ChEBI" id="CHEBI:16810"/>
        <dbReference type="ChEBI" id="CHEBI:18110"/>
        <dbReference type="ChEBI" id="CHEBI:29985"/>
        <dbReference type="ChEBI" id="CHEBI:57524"/>
        <dbReference type="EC" id="2.6.1.52"/>
    </reaction>
</comment>
<comment type="similarity">
    <text evidence="2 11">Belongs to the class-V pyridoxal-phosphate-dependent aminotransferase family. SerC subfamily.</text>
</comment>
<evidence type="ECO:0000313" key="14">
    <source>
        <dbReference type="EMBL" id="GAA5086121.1"/>
    </source>
</evidence>
<dbReference type="InterPro" id="IPR000192">
    <property type="entry name" value="Aminotrans_V_dom"/>
</dbReference>
<sequence>MRPWNFSAGPSVLPVDVLEQAAREMLDWHGSGMSVMEMSHRGKEFMQIRDEAEQDLRDLLQVPDDFAVLFMQGGAQAQNAIVPMNLLGLAGHNQADYVVSGSWSKKSFKEAQRYGDVRLAASSEASTEINQQTQAGFSWFPTPDTWEVRATSSYVHVCANETIGGVEFNDWPLLSVPLVVDVSSNILSRPIDFSKVDMAYAGAQKNAGPAGLTIVIVRKDLLGGASEYCPSAFNYDLVAKSQSMFNTPPTYPIYMAGLVFKWLKTQGGVAAMEQRNQQKSELLYRYLDSSDFYHNQVEPSVRSRMNIPFLLAKPELDALFLAEAEKAGLLQLKGHKSVGGMRASIYNALPLAAVEALVAFMKDFEAKHG</sequence>
<evidence type="ECO:0000256" key="8">
    <source>
        <dbReference type="ARBA" id="ARBA00023299"/>
    </source>
</evidence>
<dbReference type="Proteomes" id="UP001500227">
    <property type="component" value="Unassembled WGS sequence"/>
</dbReference>
<comment type="catalytic activity">
    <reaction evidence="9 11">
        <text>4-(phosphooxy)-L-threonine + 2-oxoglutarate = (R)-3-hydroxy-2-oxo-4-phosphooxybutanoate + L-glutamate</text>
        <dbReference type="Rhea" id="RHEA:16573"/>
        <dbReference type="ChEBI" id="CHEBI:16810"/>
        <dbReference type="ChEBI" id="CHEBI:29985"/>
        <dbReference type="ChEBI" id="CHEBI:58452"/>
        <dbReference type="ChEBI" id="CHEBI:58538"/>
        <dbReference type="EC" id="2.6.1.52"/>
    </reaction>
</comment>
<dbReference type="EMBL" id="BAABKD010000002">
    <property type="protein sequence ID" value="GAA5086121.1"/>
    <property type="molecule type" value="Genomic_DNA"/>
</dbReference>
<proteinExistence type="inferred from homology"/>
<evidence type="ECO:0000256" key="2">
    <source>
        <dbReference type="ARBA" id="ARBA00006904"/>
    </source>
</evidence>
<dbReference type="PROSITE" id="PS00595">
    <property type="entry name" value="AA_TRANSFER_CLASS_5"/>
    <property type="match status" value="1"/>
</dbReference>
<dbReference type="SUPFAM" id="SSF53383">
    <property type="entry name" value="PLP-dependent transferases"/>
    <property type="match status" value="1"/>
</dbReference>
<evidence type="ECO:0000256" key="12">
    <source>
        <dbReference type="RuleBase" id="RU004505"/>
    </source>
</evidence>
<dbReference type="NCBIfam" id="NF003764">
    <property type="entry name" value="PRK05355.1"/>
    <property type="match status" value="1"/>
</dbReference>
<feature type="binding site" evidence="11">
    <location>
        <position position="103"/>
    </location>
    <ligand>
        <name>pyridoxal 5'-phosphate</name>
        <dbReference type="ChEBI" id="CHEBI:597326"/>
    </ligand>
</feature>
<keyword evidence="7 11" id="KW-0664">Pyridoxine biosynthesis</keyword>
<gene>
    <name evidence="11 14" type="primary">serC</name>
    <name evidence="14" type="ORF">GCM10023337_05500</name>
</gene>
<dbReference type="InterPro" id="IPR022278">
    <property type="entry name" value="Pser_aminoTfrase"/>
</dbReference>
<dbReference type="InterPro" id="IPR020578">
    <property type="entry name" value="Aminotrans_V_PyrdxlP_BS"/>
</dbReference>